<sequence length="501" mass="53606">MTNTPHILQHLRNAALLDHPLFAPPQEGLDVTDPATGVTLGTVANKTADDTVQAINHADTSLAAWQELGTYKRADILHRWADLMAENRNDLATIITLEQGKPFSESKGEIDYALSFLHWFAEEGKRHYGETIPSHKDGARLLTLRQPIGVTAAITPWNFPSAMITRKAGAALAAGCSMIVRPATETPFSAIALQVLAEQAGIPAGVFQTLTGDPEPIVGMLTKSDTVRALSFTGSTAIGKMLARQSMDTLKKISMELGGHAPFIVLPDADLDTAVDGVMAAKFATSGQDCLAVNKCYVPDNLYDAFCEKVTVRVAALKVGNGMERGIDIGPLMHANAMAKCEAHVSDAVAKGARLGCGGCRLNDKGPTFFAPTALLDVTPEMTIHLEETFGPVLPVSRYTDLRETIRDANNTPYGLAAYVYGRDMATLWQVGEHLQYGMVAMNTPSFTGPPAPFGGFKQSGLGREGSRYGIDEYTEMKYMCLGALSADALSLGTLSINGDT</sequence>
<evidence type="ECO:0000256" key="2">
    <source>
        <dbReference type="ARBA" id="ARBA00023002"/>
    </source>
</evidence>
<dbReference type="PANTHER" id="PTHR43353:SF5">
    <property type="entry name" value="SUCCINATE-SEMIALDEHYDE DEHYDROGENASE, MITOCHONDRIAL"/>
    <property type="match status" value="1"/>
</dbReference>
<dbReference type="Gene3D" id="3.40.309.10">
    <property type="entry name" value="Aldehyde Dehydrogenase, Chain A, domain 2"/>
    <property type="match status" value="1"/>
</dbReference>
<dbReference type="InterPro" id="IPR016161">
    <property type="entry name" value="Ald_DH/histidinol_DH"/>
</dbReference>
<dbReference type="RefSeq" id="WP_068305298.1">
    <property type="nucleotide sequence ID" value="NZ_FNAK01000010.1"/>
</dbReference>
<organism evidence="5 6">
    <name type="scientific">Kordiimonas lacus</name>
    <dbReference type="NCBI Taxonomy" id="637679"/>
    <lineage>
        <taxon>Bacteria</taxon>
        <taxon>Pseudomonadati</taxon>
        <taxon>Pseudomonadota</taxon>
        <taxon>Alphaproteobacteria</taxon>
        <taxon>Kordiimonadales</taxon>
        <taxon>Kordiimonadaceae</taxon>
        <taxon>Kordiimonas</taxon>
    </lineage>
</organism>
<dbReference type="EMBL" id="FNAK01000010">
    <property type="protein sequence ID" value="SDE73826.1"/>
    <property type="molecule type" value="Genomic_DNA"/>
</dbReference>
<dbReference type="InterPro" id="IPR016163">
    <property type="entry name" value="Ald_DH_C"/>
</dbReference>
<name>A0A1G7FDC3_9PROT</name>
<gene>
    <name evidence="5" type="ORF">SAMN04488071_3693</name>
</gene>
<dbReference type="AlphaFoldDB" id="A0A1G7FDC3"/>
<evidence type="ECO:0000256" key="3">
    <source>
        <dbReference type="ARBA" id="ARBA00023097"/>
    </source>
</evidence>
<keyword evidence="3" id="KW-0558">Oxidation</keyword>
<dbReference type="InterPro" id="IPR050740">
    <property type="entry name" value="Aldehyde_DH_Superfamily"/>
</dbReference>
<dbReference type="InterPro" id="IPR016162">
    <property type="entry name" value="Ald_DH_N"/>
</dbReference>
<evidence type="ECO:0000313" key="6">
    <source>
        <dbReference type="Proteomes" id="UP000183685"/>
    </source>
</evidence>
<dbReference type="FunFam" id="3.40.605.10:FF:000026">
    <property type="entry name" value="Aldehyde dehydrogenase, putative"/>
    <property type="match status" value="1"/>
</dbReference>
<evidence type="ECO:0000313" key="5">
    <source>
        <dbReference type="EMBL" id="SDE73826.1"/>
    </source>
</evidence>
<dbReference type="GO" id="GO:0004777">
    <property type="term" value="F:succinate-semialdehyde dehydrogenase (NAD+) activity"/>
    <property type="evidence" value="ECO:0007669"/>
    <property type="project" value="TreeGrafter"/>
</dbReference>
<reference evidence="5 6" key="1">
    <citation type="submission" date="2016-10" db="EMBL/GenBank/DDBJ databases">
        <authorList>
            <person name="de Groot N.N."/>
        </authorList>
    </citation>
    <scope>NUCLEOTIDE SEQUENCE [LARGE SCALE GENOMIC DNA]</scope>
    <source>
        <strain evidence="5 6">CGMCC 1.9109</strain>
    </source>
</reference>
<comment type="similarity">
    <text evidence="1">Belongs to the aldehyde dehydrogenase family.</text>
</comment>
<dbReference type="Proteomes" id="UP000183685">
    <property type="component" value="Unassembled WGS sequence"/>
</dbReference>
<dbReference type="PROSITE" id="PS00070">
    <property type="entry name" value="ALDEHYDE_DEHYDR_CYS"/>
    <property type="match status" value="1"/>
</dbReference>
<dbReference type="OrthoDB" id="9772584at2"/>
<dbReference type="GO" id="GO:0009450">
    <property type="term" value="P:gamma-aminobutyric acid catabolic process"/>
    <property type="evidence" value="ECO:0007669"/>
    <property type="project" value="TreeGrafter"/>
</dbReference>
<dbReference type="PANTHER" id="PTHR43353">
    <property type="entry name" value="SUCCINATE-SEMIALDEHYDE DEHYDROGENASE, MITOCHONDRIAL"/>
    <property type="match status" value="1"/>
</dbReference>
<dbReference type="STRING" id="637679.GCA_001550055_02369"/>
<dbReference type="FunFam" id="3.40.309.10:FF:000004">
    <property type="entry name" value="Succinate-semialdehyde dehydrogenase I"/>
    <property type="match status" value="1"/>
</dbReference>
<dbReference type="Pfam" id="PF00171">
    <property type="entry name" value="Aldedh"/>
    <property type="match status" value="1"/>
</dbReference>
<protein>
    <submittedName>
        <fullName evidence="5">Aspartate-semialdehyde dehydrogenase</fullName>
    </submittedName>
</protein>
<keyword evidence="2" id="KW-0560">Oxidoreductase</keyword>
<evidence type="ECO:0000256" key="1">
    <source>
        <dbReference type="ARBA" id="ARBA00009986"/>
    </source>
</evidence>
<dbReference type="CDD" id="cd07103">
    <property type="entry name" value="ALDH_F5_SSADH_GabD"/>
    <property type="match status" value="1"/>
</dbReference>
<evidence type="ECO:0000259" key="4">
    <source>
        <dbReference type="Pfam" id="PF00171"/>
    </source>
</evidence>
<dbReference type="GO" id="GO:0005829">
    <property type="term" value="C:cytosol"/>
    <property type="evidence" value="ECO:0007669"/>
    <property type="project" value="TreeGrafter"/>
</dbReference>
<dbReference type="InterPro" id="IPR015590">
    <property type="entry name" value="Aldehyde_DH_dom"/>
</dbReference>
<keyword evidence="6" id="KW-1185">Reference proteome</keyword>
<accession>A0A1G7FDC3</accession>
<feature type="domain" description="Aldehyde dehydrogenase" evidence="4">
    <location>
        <begin position="27"/>
        <end position="479"/>
    </location>
</feature>
<proteinExistence type="inferred from homology"/>
<dbReference type="FunFam" id="3.40.605.10:FF:000005">
    <property type="entry name" value="Succinate-semialdehyde dehydrogenase I"/>
    <property type="match status" value="1"/>
</dbReference>
<dbReference type="Gene3D" id="3.40.605.10">
    <property type="entry name" value="Aldehyde Dehydrogenase, Chain A, domain 1"/>
    <property type="match status" value="1"/>
</dbReference>
<dbReference type="SUPFAM" id="SSF53720">
    <property type="entry name" value="ALDH-like"/>
    <property type="match status" value="1"/>
</dbReference>
<dbReference type="InterPro" id="IPR016160">
    <property type="entry name" value="Ald_DH_CS_CYS"/>
</dbReference>